<evidence type="ECO:0000313" key="2">
    <source>
        <dbReference type="Proteomes" id="UP000000305"/>
    </source>
</evidence>
<evidence type="ECO:0000313" key="1">
    <source>
        <dbReference type="EMBL" id="EFX73915.1"/>
    </source>
</evidence>
<proteinExistence type="predicted"/>
<sequence length="390" mass="44489">MPALFAAIVTDQLEMVKCLVNYYQPFLEKDEEQTADEGFIQPAGSNQGQIADVFYLIGSACIMFGNPGAFNYGMFEKAAKTRFPLNGKIVPILINPQSEAQKLLFKILEDQKWIQLSLYEPESVLNFGNLLILLNFACAYLVKLNDLLTNEKTKARRLKEVFNLISLIVKLMEEVGKTRIQRRKLPSVLGTHLVLSTSSIHSKEAFFYELMKKEMSLLTNSSVTTVTRKVYTLHYLERAKAFTKAVKTTVNGIFHVDQDAFPIKRSLIAELKRNITKESARKAAMCLFPKFFTNAEEMSAYIFKKIQSDYSDEDDDGQCDTISSLLTIQQNHIFKKYYSHFIRSWLPNRTTSVLHAKVLDPFNVETIKLILELGADPNALDNNGFIFWPE</sequence>
<name>E9H314_DAPPU</name>
<dbReference type="Proteomes" id="UP000000305">
    <property type="component" value="Unassembled WGS sequence"/>
</dbReference>
<dbReference type="KEGG" id="dpx:DAPPUDRAFT_109418"/>
<dbReference type="AlphaFoldDB" id="E9H314"/>
<protein>
    <submittedName>
        <fullName evidence="1">Uncharacterized protein</fullName>
    </submittedName>
</protein>
<organism evidence="1 2">
    <name type="scientific">Daphnia pulex</name>
    <name type="common">Water flea</name>
    <dbReference type="NCBI Taxonomy" id="6669"/>
    <lineage>
        <taxon>Eukaryota</taxon>
        <taxon>Metazoa</taxon>
        <taxon>Ecdysozoa</taxon>
        <taxon>Arthropoda</taxon>
        <taxon>Crustacea</taxon>
        <taxon>Branchiopoda</taxon>
        <taxon>Diplostraca</taxon>
        <taxon>Cladocera</taxon>
        <taxon>Anomopoda</taxon>
        <taxon>Daphniidae</taxon>
        <taxon>Daphnia</taxon>
    </lineage>
</organism>
<reference evidence="1 2" key="1">
    <citation type="journal article" date="2011" name="Science">
        <title>The ecoresponsive genome of Daphnia pulex.</title>
        <authorList>
            <person name="Colbourne J.K."/>
            <person name="Pfrender M.E."/>
            <person name="Gilbert D."/>
            <person name="Thomas W.K."/>
            <person name="Tucker A."/>
            <person name="Oakley T.H."/>
            <person name="Tokishita S."/>
            <person name="Aerts A."/>
            <person name="Arnold G.J."/>
            <person name="Basu M.K."/>
            <person name="Bauer D.J."/>
            <person name="Caceres C.E."/>
            <person name="Carmel L."/>
            <person name="Casola C."/>
            <person name="Choi J.H."/>
            <person name="Detter J.C."/>
            <person name="Dong Q."/>
            <person name="Dusheyko S."/>
            <person name="Eads B.D."/>
            <person name="Frohlich T."/>
            <person name="Geiler-Samerotte K.A."/>
            <person name="Gerlach D."/>
            <person name="Hatcher P."/>
            <person name="Jogdeo S."/>
            <person name="Krijgsveld J."/>
            <person name="Kriventseva E.V."/>
            <person name="Kultz D."/>
            <person name="Laforsch C."/>
            <person name="Lindquist E."/>
            <person name="Lopez J."/>
            <person name="Manak J.R."/>
            <person name="Muller J."/>
            <person name="Pangilinan J."/>
            <person name="Patwardhan R.P."/>
            <person name="Pitluck S."/>
            <person name="Pritham E.J."/>
            <person name="Rechtsteiner A."/>
            <person name="Rho M."/>
            <person name="Rogozin I.B."/>
            <person name="Sakarya O."/>
            <person name="Salamov A."/>
            <person name="Schaack S."/>
            <person name="Shapiro H."/>
            <person name="Shiga Y."/>
            <person name="Skalitzky C."/>
            <person name="Smith Z."/>
            <person name="Souvorov A."/>
            <person name="Sung W."/>
            <person name="Tang Z."/>
            <person name="Tsuchiya D."/>
            <person name="Tu H."/>
            <person name="Vos H."/>
            <person name="Wang M."/>
            <person name="Wolf Y.I."/>
            <person name="Yamagata H."/>
            <person name="Yamada T."/>
            <person name="Ye Y."/>
            <person name="Shaw J.R."/>
            <person name="Andrews J."/>
            <person name="Crease T.J."/>
            <person name="Tang H."/>
            <person name="Lucas S.M."/>
            <person name="Robertson H.M."/>
            <person name="Bork P."/>
            <person name="Koonin E.V."/>
            <person name="Zdobnov E.M."/>
            <person name="Grigoriev I.V."/>
            <person name="Lynch M."/>
            <person name="Boore J.L."/>
        </authorList>
    </citation>
    <scope>NUCLEOTIDE SEQUENCE [LARGE SCALE GENOMIC DNA]</scope>
</reference>
<dbReference type="InParanoid" id="E9H314"/>
<accession>E9H314</accession>
<gene>
    <name evidence="1" type="ORF">DAPPUDRAFT_109418</name>
</gene>
<keyword evidence="2" id="KW-1185">Reference proteome</keyword>
<dbReference type="HOGENOM" id="CLU_708368_0_0_1"/>
<dbReference type="EMBL" id="GL732587">
    <property type="protein sequence ID" value="EFX73915.1"/>
    <property type="molecule type" value="Genomic_DNA"/>
</dbReference>